<sequence>MAVCESSTPDFETIKDSAICMCCQELKDVVKYCVTCRKDCCETCIANLHEDHNTLPIEHPIVRNIKLFSTDTCTTHKDEKWSMYCVTCKTPCCFTCIDESHDAHSLSTIRSITKQAESLYAKLVDDLPQAKSKYRHMQKEYNDYVQNMDVTITSIKSQFERLRLTIDEMEASMLHPLEKEVEEVRKMQSDLGQPILEAECLVDLYKAAKDEGGYLFNVIFFSNYLSLESLESEIVFYPQPFLFTPTQMGIPKTSEMIGSVVRSSGQPIKGKPFNDKSNDVSCLEIISLKSVDRFALTGRIIPLIGGTRWVIQDPVLSTWRKPPCWYTSLSIMDKSLLKKKEVLTIENGSFTDMTDVSIVPPSDLVYTDSENCKVWRVSASGNIRLVMSTYPVIPRAVCFTSDKRLALGLCDSSKNKRYLIRTYTLDNLKSLSEIEKDEDGKPLFTYIKSIIENSKGNFIVNNLDDLICISKHGNLKWKLKITFRHFCFDKYSNIVVATDEEIKVLDCNGQYIKTLLTNFDFLSTPTSLSIDTDGLLFIGQGDSTKVLKYFR</sequence>
<reference evidence="3" key="1">
    <citation type="submission" date="2019-08" db="EMBL/GenBank/DDBJ databases">
        <title>The improved chromosome-level genome for the pearl oyster Pinctada fucata martensii using PacBio sequencing and Hi-C.</title>
        <authorList>
            <person name="Zheng Z."/>
        </authorList>
    </citation>
    <scope>NUCLEOTIDE SEQUENCE</scope>
    <source>
        <strain evidence="3">ZZ-2019</strain>
        <tissue evidence="3">Adductor muscle</tissue>
    </source>
</reference>
<dbReference type="Gene3D" id="3.30.160.60">
    <property type="entry name" value="Classic Zinc Finger"/>
    <property type="match status" value="1"/>
</dbReference>
<dbReference type="GO" id="GO:0006513">
    <property type="term" value="P:protein monoubiquitination"/>
    <property type="evidence" value="ECO:0007669"/>
    <property type="project" value="TreeGrafter"/>
</dbReference>
<dbReference type="EMBL" id="VSWD01000003">
    <property type="protein sequence ID" value="KAK3106239.1"/>
    <property type="molecule type" value="Genomic_DNA"/>
</dbReference>
<dbReference type="PANTHER" id="PTHR25462">
    <property type="entry name" value="BONUS, ISOFORM C-RELATED"/>
    <property type="match status" value="1"/>
</dbReference>
<dbReference type="AlphaFoldDB" id="A0AA89CA14"/>
<dbReference type="SUPFAM" id="SSF57845">
    <property type="entry name" value="B-box zinc-binding domain"/>
    <property type="match status" value="1"/>
</dbReference>
<dbReference type="GO" id="GO:0061630">
    <property type="term" value="F:ubiquitin protein ligase activity"/>
    <property type="evidence" value="ECO:0007669"/>
    <property type="project" value="TreeGrafter"/>
</dbReference>
<keyword evidence="1" id="KW-0479">Metal-binding</keyword>
<protein>
    <recommendedName>
        <fullName evidence="2">B box-type domain-containing protein</fullName>
    </recommendedName>
</protein>
<name>A0AA89CA14_PINIB</name>
<dbReference type="InterPro" id="IPR047153">
    <property type="entry name" value="TRIM45/56/19-like"/>
</dbReference>
<keyword evidence="4" id="KW-1185">Reference proteome</keyword>
<dbReference type="PANTHER" id="PTHR25462:SF229">
    <property type="entry name" value="TRANSCRIPTION INTERMEDIARY FACTOR 1-BETA"/>
    <property type="match status" value="1"/>
</dbReference>
<dbReference type="InterPro" id="IPR011042">
    <property type="entry name" value="6-blade_b-propeller_TolB-like"/>
</dbReference>
<feature type="domain" description="B box-type" evidence="2">
    <location>
        <begin position="15"/>
        <end position="57"/>
    </location>
</feature>
<dbReference type="Pfam" id="PF00643">
    <property type="entry name" value="zf-B_box"/>
    <property type="match status" value="1"/>
</dbReference>
<dbReference type="SUPFAM" id="SSF50952">
    <property type="entry name" value="Soluble quinoprotein glucose dehydrogenase"/>
    <property type="match status" value="1"/>
</dbReference>
<keyword evidence="1" id="KW-0863">Zinc-finger</keyword>
<dbReference type="GO" id="GO:0008270">
    <property type="term" value="F:zinc ion binding"/>
    <property type="evidence" value="ECO:0007669"/>
    <property type="project" value="UniProtKB-KW"/>
</dbReference>
<dbReference type="Gene3D" id="2.120.10.30">
    <property type="entry name" value="TolB, C-terminal domain"/>
    <property type="match status" value="1"/>
</dbReference>
<dbReference type="Proteomes" id="UP001186944">
    <property type="component" value="Unassembled WGS sequence"/>
</dbReference>
<evidence type="ECO:0000313" key="3">
    <source>
        <dbReference type="EMBL" id="KAK3106239.1"/>
    </source>
</evidence>
<keyword evidence="1" id="KW-0862">Zinc</keyword>
<dbReference type="InterPro" id="IPR011041">
    <property type="entry name" value="Quinoprot_gluc/sorb_DH_b-prop"/>
</dbReference>
<feature type="domain" description="B box-type" evidence="2">
    <location>
        <begin position="68"/>
        <end position="109"/>
    </location>
</feature>
<comment type="caution">
    <text evidence="3">The sequence shown here is derived from an EMBL/GenBank/DDBJ whole genome shotgun (WGS) entry which is preliminary data.</text>
</comment>
<dbReference type="InterPro" id="IPR000315">
    <property type="entry name" value="Znf_B-box"/>
</dbReference>
<dbReference type="PROSITE" id="PS50119">
    <property type="entry name" value="ZF_BBOX"/>
    <property type="match status" value="2"/>
</dbReference>
<gene>
    <name evidence="3" type="ORF">FSP39_015852</name>
</gene>
<evidence type="ECO:0000259" key="2">
    <source>
        <dbReference type="PROSITE" id="PS50119"/>
    </source>
</evidence>
<evidence type="ECO:0000256" key="1">
    <source>
        <dbReference type="PROSITE-ProRule" id="PRU00024"/>
    </source>
</evidence>
<proteinExistence type="predicted"/>
<evidence type="ECO:0000313" key="4">
    <source>
        <dbReference type="Proteomes" id="UP001186944"/>
    </source>
</evidence>
<accession>A0AA89CA14</accession>
<organism evidence="3 4">
    <name type="scientific">Pinctada imbricata</name>
    <name type="common">Atlantic pearl-oyster</name>
    <name type="synonym">Pinctada martensii</name>
    <dbReference type="NCBI Taxonomy" id="66713"/>
    <lineage>
        <taxon>Eukaryota</taxon>
        <taxon>Metazoa</taxon>
        <taxon>Spiralia</taxon>
        <taxon>Lophotrochozoa</taxon>
        <taxon>Mollusca</taxon>
        <taxon>Bivalvia</taxon>
        <taxon>Autobranchia</taxon>
        <taxon>Pteriomorphia</taxon>
        <taxon>Pterioida</taxon>
        <taxon>Pterioidea</taxon>
        <taxon>Pteriidae</taxon>
        <taxon>Pinctada</taxon>
    </lineage>
</organism>
<dbReference type="SMART" id="SM00336">
    <property type="entry name" value="BBOX"/>
    <property type="match status" value="2"/>
</dbReference>